<sequence>MRTTPDRIRQAVSFEVIGLIVVISFGTRVLGYSTVDFGLLGAVGATIATGWNYIYNLLFDHALLKYTGTPKKSVKLRIVHAFGFELGLMVAFLPIVTRILNISLMEALKIDLGFIAFYLVYAFAFTWAYDTLFPINQPFDKPGTEFK</sequence>
<dbReference type="NCBIfam" id="NF033664">
    <property type="entry name" value="PACE_transport"/>
    <property type="match status" value="1"/>
</dbReference>
<feature type="domain" description="Chlorhexidine efflux transporter" evidence="2">
    <location>
        <begin position="72"/>
        <end position="134"/>
    </location>
</feature>
<name>A0A0H4HYI0_9GAMM</name>
<keyword evidence="1" id="KW-0812">Transmembrane</keyword>
<dbReference type="Proteomes" id="UP000036406">
    <property type="component" value="Chromosome"/>
</dbReference>
<evidence type="ECO:0000313" key="3">
    <source>
        <dbReference type="EMBL" id="AKO51751.1"/>
    </source>
</evidence>
<dbReference type="InterPro" id="IPR007896">
    <property type="entry name" value="BTP_bacteria"/>
</dbReference>
<accession>A0A0H4HYI0</accession>
<dbReference type="InterPro" id="IPR058208">
    <property type="entry name" value="PACE"/>
</dbReference>
<dbReference type="STRING" id="330734.ABA45_04375"/>
<proteinExistence type="predicted"/>
<dbReference type="Pfam" id="PF05232">
    <property type="entry name" value="BTP"/>
    <property type="match status" value="2"/>
</dbReference>
<dbReference type="AlphaFoldDB" id="A0A0H4HYI0"/>
<dbReference type="RefSeq" id="WP_048384468.1">
    <property type="nucleotide sequence ID" value="NZ_CP011494.1"/>
</dbReference>
<feature type="transmembrane region" description="Helical" evidence="1">
    <location>
        <begin position="37"/>
        <end position="58"/>
    </location>
</feature>
<dbReference type="PATRIC" id="fig|330734.3.peg.934"/>
<protein>
    <submittedName>
        <fullName evidence="3">Membrane protein</fullName>
    </submittedName>
</protein>
<feature type="domain" description="Chlorhexidine efflux transporter" evidence="2">
    <location>
        <begin position="2"/>
        <end position="63"/>
    </location>
</feature>
<dbReference type="EMBL" id="CP011494">
    <property type="protein sequence ID" value="AKO51751.1"/>
    <property type="molecule type" value="Genomic_DNA"/>
</dbReference>
<keyword evidence="1" id="KW-0472">Membrane</keyword>
<gene>
    <name evidence="3" type="ORF">ABA45_04375</name>
</gene>
<organism evidence="3 4">
    <name type="scientific">Marinobacter psychrophilus</name>
    <dbReference type="NCBI Taxonomy" id="330734"/>
    <lineage>
        <taxon>Bacteria</taxon>
        <taxon>Pseudomonadati</taxon>
        <taxon>Pseudomonadota</taxon>
        <taxon>Gammaproteobacteria</taxon>
        <taxon>Pseudomonadales</taxon>
        <taxon>Marinobacteraceae</taxon>
        <taxon>Marinobacter</taxon>
    </lineage>
</organism>
<keyword evidence="4" id="KW-1185">Reference proteome</keyword>
<feature type="transmembrane region" description="Helical" evidence="1">
    <location>
        <begin position="78"/>
        <end position="100"/>
    </location>
</feature>
<evidence type="ECO:0000313" key="4">
    <source>
        <dbReference type="Proteomes" id="UP000036406"/>
    </source>
</evidence>
<keyword evidence="1" id="KW-1133">Transmembrane helix</keyword>
<feature type="transmembrane region" description="Helical" evidence="1">
    <location>
        <begin position="12"/>
        <end position="31"/>
    </location>
</feature>
<reference evidence="3 4" key="1">
    <citation type="submission" date="2015-05" db="EMBL/GenBank/DDBJ databases">
        <title>Complete genome of Marinobacter psychrophilus strain 20041T isolated from sea-ice of the Canadian Basin.</title>
        <authorList>
            <person name="Song L."/>
            <person name="Ren L."/>
            <person name="Yu Y."/>
            <person name="Wang X."/>
        </authorList>
    </citation>
    <scope>NUCLEOTIDE SEQUENCE [LARGE SCALE GENOMIC DNA]</scope>
    <source>
        <strain evidence="3 4">20041</strain>
    </source>
</reference>
<evidence type="ECO:0000256" key="1">
    <source>
        <dbReference type="SAM" id="Phobius"/>
    </source>
</evidence>
<evidence type="ECO:0000259" key="2">
    <source>
        <dbReference type="Pfam" id="PF05232"/>
    </source>
</evidence>
<feature type="transmembrane region" description="Helical" evidence="1">
    <location>
        <begin position="112"/>
        <end position="129"/>
    </location>
</feature>
<dbReference type="KEGG" id="mpq:ABA45_04375"/>